<keyword evidence="3" id="KW-1185">Reference proteome</keyword>
<evidence type="ECO:0000256" key="1">
    <source>
        <dbReference type="SAM" id="Phobius"/>
    </source>
</evidence>
<name>A0A7W9SPR2_ARMRO</name>
<keyword evidence="1" id="KW-0812">Transmembrane</keyword>
<comment type="caution">
    <text evidence="2">The sequence shown here is derived from an EMBL/GenBank/DDBJ whole genome shotgun (WGS) entry which is preliminary data.</text>
</comment>
<sequence>MKDRTGKDWEGWAFTFCKAAFLVLIFTGKYALLALSGLSAICYIIAAAKGVREWRCWAKPPWVTLFWCLVFAVELARHTGHLHLTP</sequence>
<dbReference type="Proteomes" id="UP000520814">
    <property type="component" value="Unassembled WGS sequence"/>
</dbReference>
<dbReference type="AlphaFoldDB" id="A0A7W9SPR2"/>
<accession>A0A7W9SPR2</accession>
<feature type="transmembrane region" description="Helical" evidence="1">
    <location>
        <begin position="20"/>
        <end position="45"/>
    </location>
</feature>
<dbReference type="EMBL" id="JACHGW010000001">
    <property type="protein sequence ID" value="MBB6049768.1"/>
    <property type="molecule type" value="Genomic_DNA"/>
</dbReference>
<evidence type="ECO:0000313" key="2">
    <source>
        <dbReference type="EMBL" id="MBB6049768.1"/>
    </source>
</evidence>
<organism evidence="2 3">
    <name type="scientific">Armatimonas rosea</name>
    <dbReference type="NCBI Taxonomy" id="685828"/>
    <lineage>
        <taxon>Bacteria</taxon>
        <taxon>Bacillati</taxon>
        <taxon>Armatimonadota</taxon>
        <taxon>Armatimonadia</taxon>
        <taxon>Armatimonadales</taxon>
        <taxon>Armatimonadaceae</taxon>
        <taxon>Armatimonas</taxon>
    </lineage>
</organism>
<dbReference type="RefSeq" id="WP_184193370.1">
    <property type="nucleotide sequence ID" value="NZ_JACHGW010000001.1"/>
</dbReference>
<protein>
    <submittedName>
        <fullName evidence="2">Uncharacterized protein</fullName>
    </submittedName>
</protein>
<keyword evidence="1" id="KW-1133">Transmembrane helix</keyword>
<reference evidence="2 3" key="1">
    <citation type="submission" date="2020-08" db="EMBL/GenBank/DDBJ databases">
        <title>Genomic Encyclopedia of Type Strains, Phase IV (KMG-IV): sequencing the most valuable type-strain genomes for metagenomic binning, comparative biology and taxonomic classification.</title>
        <authorList>
            <person name="Goeker M."/>
        </authorList>
    </citation>
    <scope>NUCLEOTIDE SEQUENCE [LARGE SCALE GENOMIC DNA]</scope>
    <source>
        <strain evidence="2 3">DSM 23562</strain>
    </source>
</reference>
<evidence type="ECO:0000313" key="3">
    <source>
        <dbReference type="Proteomes" id="UP000520814"/>
    </source>
</evidence>
<keyword evidence="1" id="KW-0472">Membrane</keyword>
<gene>
    <name evidence="2" type="ORF">HNQ39_001530</name>
</gene>
<proteinExistence type="predicted"/>